<dbReference type="EMBL" id="LN719154">
    <property type="protein sequence ID" value="CEP07275.1"/>
    <property type="molecule type" value="Genomic_DNA"/>
</dbReference>
<accession>A0A0B7MVD0</accession>
<gene>
    <name evidence="2" type="primary">PARPA_00556.1 scaffold 917</name>
</gene>
<dbReference type="InterPro" id="IPR032710">
    <property type="entry name" value="NTF2-like_dom_sf"/>
</dbReference>
<evidence type="ECO:0000313" key="3">
    <source>
        <dbReference type="Proteomes" id="UP000054107"/>
    </source>
</evidence>
<name>A0A0B7MVD0_9FUNG</name>
<protein>
    <recommendedName>
        <fullName evidence="4">Pathogen-related protein</fullName>
    </recommendedName>
</protein>
<dbReference type="OrthoDB" id="65445at2759"/>
<dbReference type="SUPFAM" id="SSF54427">
    <property type="entry name" value="NTF2-like"/>
    <property type="match status" value="1"/>
</dbReference>
<dbReference type="InterPro" id="IPR053218">
    <property type="entry name" value="Pathogen-related_defense"/>
</dbReference>
<proteinExistence type="predicted"/>
<keyword evidence="3" id="KW-1185">Reference proteome</keyword>
<feature type="region of interest" description="Disordered" evidence="1">
    <location>
        <begin position="217"/>
        <end position="239"/>
    </location>
</feature>
<evidence type="ECO:0008006" key="4">
    <source>
        <dbReference type="Google" id="ProtNLM"/>
    </source>
</evidence>
<evidence type="ECO:0000256" key="1">
    <source>
        <dbReference type="SAM" id="MobiDB-lite"/>
    </source>
</evidence>
<evidence type="ECO:0000313" key="2">
    <source>
        <dbReference type="EMBL" id="CEP07275.1"/>
    </source>
</evidence>
<dbReference type="Proteomes" id="UP000054107">
    <property type="component" value="Unassembled WGS sequence"/>
</dbReference>
<sequence length="239" mass="27443">MAGDLPDFMTNPNAVLHDKDHEWRYNRIPDYNKVNAAYELEKSCTHVEGSLEWLVSNLVKNWEKEMSYKLRADQIRTIDASKYRFSVNGKEWNNAEEMLKLGTYNALIGDTELYKASEMDFSESHKLFKRALRTFSWEVIQVYSGPPIVAFKWAHWGTMTGDLSVKVGGGQKLEAHATNEVVKVYGVTVAKVNEKFEIEQLETFYDPQDMMRQMSKNRKDGSINPEQVAASGKCPFNPK</sequence>
<dbReference type="PANTHER" id="PTHR31723:SF10">
    <property type="entry name" value="PATHOGEN-RELATED PROTEIN"/>
    <property type="match status" value="1"/>
</dbReference>
<organism evidence="2 3">
    <name type="scientific">Parasitella parasitica</name>
    <dbReference type="NCBI Taxonomy" id="35722"/>
    <lineage>
        <taxon>Eukaryota</taxon>
        <taxon>Fungi</taxon>
        <taxon>Fungi incertae sedis</taxon>
        <taxon>Mucoromycota</taxon>
        <taxon>Mucoromycotina</taxon>
        <taxon>Mucoromycetes</taxon>
        <taxon>Mucorales</taxon>
        <taxon>Mucorineae</taxon>
        <taxon>Mucoraceae</taxon>
        <taxon>Parasitella</taxon>
    </lineage>
</organism>
<dbReference type="Gene3D" id="3.10.450.50">
    <property type="match status" value="1"/>
</dbReference>
<reference evidence="2 3" key="1">
    <citation type="submission" date="2014-09" db="EMBL/GenBank/DDBJ databases">
        <authorList>
            <person name="Ellenberger Sabrina"/>
        </authorList>
    </citation>
    <scope>NUCLEOTIDE SEQUENCE [LARGE SCALE GENOMIC DNA]</scope>
    <source>
        <strain evidence="2 3">CBS 412.66</strain>
    </source>
</reference>
<dbReference type="AlphaFoldDB" id="A0A0B7MVD0"/>
<dbReference type="PANTHER" id="PTHR31723">
    <property type="entry name" value="PATHOGENESIS-RELATED FAMILY PROTEIN"/>
    <property type="match status" value="1"/>
</dbReference>